<dbReference type="AlphaFoldDB" id="A0A803MLT6"/>
<dbReference type="Gramene" id="AUR62031898-RA">
    <property type="protein sequence ID" value="AUR62031898-RA:cds"/>
    <property type="gene ID" value="AUR62031898"/>
</dbReference>
<dbReference type="PANTHER" id="PTHR33265:SF8">
    <property type="entry name" value="AVR9_CF-9 RAPIDLY ELICITED PROTEIN 146"/>
    <property type="match status" value="1"/>
</dbReference>
<reference evidence="1" key="1">
    <citation type="journal article" date="2017" name="Nature">
        <title>The genome of Chenopodium quinoa.</title>
        <authorList>
            <person name="Jarvis D.E."/>
            <person name="Ho Y.S."/>
            <person name="Lightfoot D.J."/>
            <person name="Schmoeckel S.M."/>
            <person name="Li B."/>
            <person name="Borm T.J.A."/>
            <person name="Ohyanagi H."/>
            <person name="Mineta K."/>
            <person name="Michell C.T."/>
            <person name="Saber N."/>
            <person name="Kharbatia N.M."/>
            <person name="Rupper R.R."/>
            <person name="Sharp A.R."/>
            <person name="Dally N."/>
            <person name="Boughton B.A."/>
            <person name="Woo Y.H."/>
            <person name="Gao G."/>
            <person name="Schijlen E.G.W.M."/>
            <person name="Guo X."/>
            <person name="Momin A.A."/>
            <person name="Negrao S."/>
            <person name="Al-Babili S."/>
            <person name="Gehring C."/>
            <person name="Roessner U."/>
            <person name="Jung C."/>
            <person name="Murphy K."/>
            <person name="Arold S.T."/>
            <person name="Gojobori T."/>
            <person name="van der Linden C.G."/>
            <person name="van Loo E.N."/>
            <person name="Jellen E.N."/>
            <person name="Maughan P.J."/>
            <person name="Tester M."/>
        </authorList>
    </citation>
    <scope>NUCLEOTIDE SEQUENCE [LARGE SCALE GENOMIC DNA]</scope>
    <source>
        <strain evidence="1">cv. PI 614886</strain>
    </source>
</reference>
<protein>
    <submittedName>
        <fullName evidence="1">Uncharacterized protein</fullName>
    </submittedName>
</protein>
<name>A0A803MLT6_CHEQI</name>
<dbReference type="Proteomes" id="UP000596660">
    <property type="component" value="Unplaced"/>
</dbReference>
<evidence type="ECO:0000313" key="1">
    <source>
        <dbReference type="EnsemblPlants" id="AUR62031898-RA:cds"/>
    </source>
</evidence>
<keyword evidence="2" id="KW-1185">Reference proteome</keyword>
<sequence length="169" mass="19596">MEQNLPTVTKKLYNMVKLAILMLRKGISKKKLLLDLNLMMKRGKKTFTTIGKVSTTRGGVIGFEAQQEYEFSCKNTPLYRHYFTNYKKHCQNYYYTPSPSFEDTDESESINKVLDAIISSKVSNARKLRVIDSPFPSQNEDNFGDQRVDDAAEEFIQRFYSQLKEQSCC</sequence>
<evidence type="ECO:0000313" key="2">
    <source>
        <dbReference type="Proteomes" id="UP000596660"/>
    </source>
</evidence>
<proteinExistence type="predicted"/>
<dbReference type="PANTHER" id="PTHR33265">
    <property type="entry name" value="AVR9/CF-9 RAPIDLY ELICITED PROTEIN-RELATED"/>
    <property type="match status" value="1"/>
</dbReference>
<accession>A0A803MLT6</accession>
<dbReference type="OMA" id="PPHEDEY"/>
<organism evidence="1 2">
    <name type="scientific">Chenopodium quinoa</name>
    <name type="common">Quinoa</name>
    <dbReference type="NCBI Taxonomy" id="63459"/>
    <lineage>
        <taxon>Eukaryota</taxon>
        <taxon>Viridiplantae</taxon>
        <taxon>Streptophyta</taxon>
        <taxon>Embryophyta</taxon>
        <taxon>Tracheophyta</taxon>
        <taxon>Spermatophyta</taxon>
        <taxon>Magnoliopsida</taxon>
        <taxon>eudicotyledons</taxon>
        <taxon>Gunneridae</taxon>
        <taxon>Pentapetalae</taxon>
        <taxon>Caryophyllales</taxon>
        <taxon>Chenopodiaceae</taxon>
        <taxon>Chenopodioideae</taxon>
        <taxon>Atripliceae</taxon>
        <taxon>Chenopodium</taxon>
    </lineage>
</organism>
<reference evidence="1" key="2">
    <citation type="submission" date="2021-03" db="UniProtKB">
        <authorList>
            <consortium name="EnsemblPlants"/>
        </authorList>
    </citation>
    <scope>IDENTIFICATION</scope>
</reference>
<dbReference type="EnsemblPlants" id="AUR62031898-RA">
    <property type="protein sequence ID" value="AUR62031898-RA:cds"/>
    <property type="gene ID" value="AUR62031898"/>
</dbReference>